<feature type="transmembrane region" description="Helical" evidence="1">
    <location>
        <begin position="141"/>
        <end position="159"/>
    </location>
</feature>
<keyword evidence="1" id="KW-0812">Transmembrane</keyword>
<feature type="transmembrane region" description="Helical" evidence="1">
    <location>
        <begin position="189"/>
        <end position="208"/>
    </location>
</feature>
<accession>A0A1M6YA04</accession>
<name>A0A1M6YA04_XYLRU</name>
<gene>
    <name evidence="3" type="ORF">SAMN05216463_12542</name>
</gene>
<keyword evidence="1" id="KW-0472">Membrane</keyword>
<dbReference type="OrthoDB" id="6623990at2"/>
<dbReference type="GO" id="GO:0016747">
    <property type="term" value="F:acyltransferase activity, transferring groups other than amino-acyl groups"/>
    <property type="evidence" value="ECO:0007669"/>
    <property type="project" value="InterPro"/>
</dbReference>
<feature type="transmembrane region" description="Helical" evidence="1">
    <location>
        <begin position="112"/>
        <end position="129"/>
    </location>
</feature>
<organism evidence="3 4">
    <name type="scientific">Xylanibacter ruminicola</name>
    <name type="common">Prevotella ruminicola</name>
    <dbReference type="NCBI Taxonomy" id="839"/>
    <lineage>
        <taxon>Bacteria</taxon>
        <taxon>Pseudomonadati</taxon>
        <taxon>Bacteroidota</taxon>
        <taxon>Bacteroidia</taxon>
        <taxon>Bacteroidales</taxon>
        <taxon>Prevotellaceae</taxon>
        <taxon>Xylanibacter</taxon>
    </lineage>
</organism>
<evidence type="ECO:0000313" key="4">
    <source>
        <dbReference type="Proteomes" id="UP000184130"/>
    </source>
</evidence>
<keyword evidence="1" id="KW-1133">Transmembrane helix</keyword>
<protein>
    <submittedName>
        <fullName evidence="3">Fucose 4-O-acetylase</fullName>
    </submittedName>
</protein>
<dbReference type="Proteomes" id="UP000184130">
    <property type="component" value="Unassembled WGS sequence"/>
</dbReference>
<dbReference type="EMBL" id="FRBD01000025">
    <property type="protein sequence ID" value="SHL15100.1"/>
    <property type="molecule type" value="Genomic_DNA"/>
</dbReference>
<dbReference type="AlphaFoldDB" id="A0A1M6YA04"/>
<evidence type="ECO:0000259" key="2">
    <source>
        <dbReference type="Pfam" id="PF01757"/>
    </source>
</evidence>
<dbReference type="InterPro" id="IPR052734">
    <property type="entry name" value="Nod_factor_acetyltransferase"/>
</dbReference>
<dbReference type="Pfam" id="PF01757">
    <property type="entry name" value="Acyl_transf_3"/>
    <property type="match status" value="1"/>
</dbReference>
<dbReference type="PANTHER" id="PTHR37312">
    <property type="entry name" value="MEMBRANE-BOUND ACYLTRANSFERASE YKRP-RELATED"/>
    <property type="match status" value="1"/>
</dbReference>
<feature type="domain" description="Acyltransferase 3" evidence="2">
    <location>
        <begin position="6"/>
        <end position="306"/>
    </location>
</feature>
<dbReference type="PANTHER" id="PTHR37312:SF1">
    <property type="entry name" value="MEMBRANE-BOUND ACYLTRANSFERASE YKRP-RELATED"/>
    <property type="match status" value="1"/>
</dbReference>
<feature type="transmembrane region" description="Helical" evidence="1">
    <location>
        <begin position="220"/>
        <end position="239"/>
    </location>
</feature>
<proteinExistence type="predicted"/>
<dbReference type="RefSeq" id="WP_073210915.1">
    <property type="nucleotide sequence ID" value="NZ_FRBD01000025.1"/>
</dbReference>
<feature type="transmembrane region" description="Helical" evidence="1">
    <location>
        <begin position="285"/>
        <end position="307"/>
    </location>
</feature>
<evidence type="ECO:0000256" key="1">
    <source>
        <dbReference type="SAM" id="Phobius"/>
    </source>
</evidence>
<sequence length="324" mass="37861">MKKNIEFIDIAKGLGIILVVCSHASYPLMSWASLFYIPVFFVISGYCTNRPIRIMEKLWKLIIPYILFTTIAFIVSQSFSISDILGALYARWSLFPYNNENNILFLQSGNCPLWFLPSMFTSFCVFKIIQESKFQYKTTVFFSLYLIISYALSFLPILLPWSWDTAFLFALFLFEGFLIRKYNILEKITTNHIILLIIIYAIFRYYTWSVNLSIRYYGRSLFLLFPGASVGSVILIILAKKVEGKKISHIFSKIGRNSLSIFCIHWPFITISERLLYYINLPKDTIIYDVIHLTTILLITYPIALIIERFLIKPIYRINPFKSS</sequence>
<evidence type="ECO:0000313" key="3">
    <source>
        <dbReference type="EMBL" id="SHL15100.1"/>
    </source>
</evidence>
<feature type="transmembrane region" description="Helical" evidence="1">
    <location>
        <begin position="61"/>
        <end position="92"/>
    </location>
</feature>
<reference evidence="3 4" key="1">
    <citation type="submission" date="2016-11" db="EMBL/GenBank/DDBJ databases">
        <authorList>
            <person name="Jaros S."/>
            <person name="Januszkiewicz K."/>
            <person name="Wedrychowicz H."/>
        </authorList>
    </citation>
    <scope>NUCLEOTIDE SEQUENCE [LARGE SCALE GENOMIC DNA]</scope>
    <source>
        <strain evidence="3 4">KHT3</strain>
    </source>
</reference>
<dbReference type="InterPro" id="IPR002656">
    <property type="entry name" value="Acyl_transf_3_dom"/>
</dbReference>